<evidence type="ECO:0000256" key="4">
    <source>
        <dbReference type="ARBA" id="ARBA00022692"/>
    </source>
</evidence>
<dbReference type="Pfam" id="PF00324">
    <property type="entry name" value="AA_permease"/>
    <property type="match status" value="1"/>
</dbReference>
<dbReference type="InterPro" id="IPR004840">
    <property type="entry name" value="Amino_acid_permease_CS"/>
</dbReference>
<evidence type="ECO:0000313" key="12">
    <source>
        <dbReference type="Proteomes" id="UP000245768"/>
    </source>
</evidence>
<feature type="transmembrane region" description="Helical" evidence="9">
    <location>
        <begin position="353"/>
        <end position="378"/>
    </location>
</feature>
<feature type="transmembrane region" description="Helical" evidence="9">
    <location>
        <begin position="399"/>
        <end position="418"/>
    </location>
</feature>
<dbReference type="InterPro" id="IPR004762">
    <property type="entry name" value="Amino_acid_permease_fungi"/>
</dbReference>
<proteinExistence type="predicted"/>
<evidence type="ECO:0000256" key="8">
    <source>
        <dbReference type="SAM" id="MobiDB-lite"/>
    </source>
</evidence>
<keyword evidence="7 9" id="KW-0472">Membrane</keyword>
<accession>A0A316YS39</accession>
<dbReference type="STRING" id="215250.A0A316YS39"/>
<dbReference type="PIRSF" id="PIRSF006060">
    <property type="entry name" value="AA_transporter"/>
    <property type="match status" value="1"/>
</dbReference>
<dbReference type="GO" id="GO:0005886">
    <property type="term" value="C:plasma membrane"/>
    <property type="evidence" value="ECO:0007669"/>
    <property type="project" value="UniProtKB-SubCell"/>
</dbReference>
<keyword evidence="2" id="KW-0813">Transport</keyword>
<name>A0A316YS39_9BASI</name>
<evidence type="ECO:0000256" key="9">
    <source>
        <dbReference type="SAM" id="Phobius"/>
    </source>
</evidence>
<organism evidence="11 12">
    <name type="scientific">Acaromyces ingoldii</name>
    <dbReference type="NCBI Taxonomy" id="215250"/>
    <lineage>
        <taxon>Eukaryota</taxon>
        <taxon>Fungi</taxon>
        <taxon>Dikarya</taxon>
        <taxon>Basidiomycota</taxon>
        <taxon>Ustilaginomycotina</taxon>
        <taxon>Exobasidiomycetes</taxon>
        <taxon>Exobasidiales</taxon>
        <taxon>Cryptobasidiaceae</taxon>
        <taxon>Acaromyces</taxon>
    </lineage>
</organism>
<comment type="subcellular location">
    <subcellularLocation>
        <location evidence="1">Cell membrane</location>
        <topology evidence="1">Multi-pass membrane protein</topology>
    </subcellularLocation>
</comment>
<dbReference type="PROSITE" id="PS00218">
    <property type="entry name" value="AMINO_ACID_PERMEASE_1"/>
    <property type="match status" value="1"/>
</dbReference>
<dbReference type="NCBIfam" id="TIGR00913">
    <property type="entry name" value="2A0310"/>
    <property type="match status" value="1"/>
</dbReference>
<dbReference type="InterPro" id="IPR050524">
    <property type="entry name" value="APC_YAT"/>
</dbReference>
<feature type="transmembrane region" description="Helical" evidence="9">
    <location>
        <begin position="160"/>
        <end position="179"/>
    </location>
</feature>
<evidence type="ECO:0000256" key="6">
    <source>
        <dbReference type="ARBA" id="ARBA00022989"/>
    </source>
</evidence>
<keyword evidence="12" id="KW-1185">Reference proteome</keyword>
<feature type="transmembrane region" description="Helical" evidence="9">
    <location>
        <begin position="511"/>
        <end position="528"/>
    </location>
</feature>
<feature type="transmembrane region" description="Helical" evidence="9">
    <location>
        <begin position="103"/>
        <end position="123"/>
    </location>
</feature>
<sequence>MGVLKNFVDSFKRAEEPETATAPRYDTSEAKAADAGEKESVKEVDSPEYLATEQVGHVSTPGADTGLKRKLSGRHMQMIAFGGSIGTGLFIGSGGSLSSGGPGFLLIDFILIGLMLFCVVMALGELASALPVSGSFASYSTRFLDPAWGFAMGYNYWMQWFIILPLELTAASIVLEYWPNGVPKGVFVMIFLLAIIVINLFGVKGYGEFEFVASMIKIIAVIGFIILAIVIDVGGAPDGTYRGAHTWHEPGAFVNGFKGFASIFVTAAFAFAGTELIGLAAAETSNPRKQVPKAAKQIFWRVMIFYVVSLFLVGLIVPYDEERLTSGSSSYDARASPFVIAIDYGRIKVLPSIMNAVILVSVLSVGNSAVYAASRTLCGLAQAGQAPKIFAYIDRQGRPLPAVVLSLLMGFLAFLIYASSATTIFNWLLALSGLSTIFTWGSLCFCHIRFRQAWKQSGHTVEELPWAAPLGVYGSWFGGLFCILVVIFQFYIAAFPIGEADMSASDRVNNFFLQFLAAPIVVLFYVAYKVIKRPSYVRVADMDISTGRKEVPLQVLRQEREEEKAKPLYVRLFNICF</sequence>
<evidence type="ECO:0000256" key="5">
    <source>
        <dbReference type="ARBA" id="ARBA00022970"/>
    </source>
</evidence>
<evidence type="ECO:0000256" key="3">
    <source>
        <dbReference type="ARBA" id="ARBA00022475"/>
    </source>
</evidence>
<evidence type="ECO:0000256" key="1">
    <source>
        <dbReference type="ARBA" id="ARBA00004651"/>
    </source>
</evidence>
<feature type="transmembrane region" description="Helical" evidence="9">
    <location>
        <begin position="298"/>
        <end position="319"/>
    </location>
</feature>
<evidence type="ECO:0000313" key="11">
    <source>
        <dbReference type="EMBL" id="PWN91634.1"/>
    </source>
</evidence>
<feature type="transmembrane region" description="Helical" evidence="9">
    <location>
        <begin position="215"/>
        <end position="236"/>
    </location>
</feature>
<evidence type="ECO:0000256" key="2">
    <source>
        <dbReference type="ARBA" id="ARBA00022448"/>
    </source>
</evidence>
<feature type="transmembrane region" description="Helical" evidence="9">
    <location>
        <begin position="424"/>
        <end position="445"/>
    </location>
</feature>
<feature type="transmembrane region" description="Helical" evidence="9">
    <location>
        <begin position="466"/>
        <end position="491"/>
    </location>
</feature>
<dbReference type="OrthoDB" id="3900342at2759"/>
<protein>
    <submittedName>
        <fullName evidence="11">Putative GAP1-amino acid transport protein</fullName>
    </submittedName>
</protein>
<feature type="transmembrane region" description="Helical" evidence="9">
    <location>
        <begin position="185"/>
        <end position="203"/>
    </location>
</feature>
<keyword evidence="3" id="KW-1003">Cell membrane</keyword>
<gene>
    <name evidence="11" type="ORF">FA10DRAFT_239138</name>
</gene>
<feature type="region of interest" description="Disordered" evidence="8">
    <location>
        <begin position="1"/>
        <end position="46"/>
    </location>
</feature>
<reference evidence="11 12" key="1">
    <citation type="journal article" date="2018" name="Mol. Biol. Evol.">
        <title>Broad Genomic Sampling Reveals a Smut Pathogenic Ancestry of the Fungal Clade Ustilaginomycotina.</title>
        <authorList>
            <person name="Kijpornyongpan T."/>
            <person name="Mondo S.J."/>
            <person name="Barry K."/>
            <person name="Sandor L."/>
            <person name="Lee J."/>
            <person name="Lipzen A."/>
            <person name="Pangilinan J."/>
            <person name="LaButti K."/>
            <person name="Hainaut M."/>
            <person name="Henrissat B."/>
            <person name="Grigoriev I.V."/>
            <person name="Spatafora J.W."/>
            <person name="Aime M.C."/>
        </authorList>
    </citation>
    <scope>NUCLEOTIDE SEQUENCE [LARGE SCALE GENOMIC DNA]</scope>
    <source>
        <strain evidence="11 12">MCA 4198</strain>
    </source>
</reference>
<keyword evidence="4 9" id="KW-0812">Transmembrane</keyword>
<dbReference type="InParanoid" id="A0A316YS39"/>
<dbReference type="Gene3D" id="1.20.1740.10">
    <property type="entry name" value="Amino acid/polyamine transporter I"/>
    <property type="match status" value="1"/>
</dbReference>
<evidence type="ECO:0000259" key="10">
    <source>
        <dbReference type="Pfam" id="PF00324"/>
    </source>
</evidence>
<feature type="transmembrane region" description="Helical" evidence="9">
    <location>
        <begin position="256"/>
        <end position="277"/>
    </location>
</feature>
<dbReference type="FunFam" id="1.20.1740.10:FF:000017">
    <property type="entry name" value="Amino acid permease"/>
    <property type="match status" value="1"/>
</dbReference>
<dbReference type="PANTHER" id="PTHR43341">
    <property type="entry name" value="AMINO ACID PERMEASE"/>
    <property type="match status" value="1"/>
</dbReference>
<evidence type="ECO:0000256" key="7">
    <source>
        <dbReference type="ARBA" id="ARBA00023136"/>
    </source>
</evidence>
<feature type="domain" description="Amino acid permease/ SLC12A" evidence="10">
    <location>
        <begin position="75"/>
        <end position="533"/>
    </location>
</feature>
<dbReference type="AlphaFoldDB" id="A0A316YS39"/>
<feature type="transmembrane region" description="Helical" evidence="9">
    <location>
        <begin position="78"/>
        <end position="97"/>
    </location>
</feature>
<keyword evidence="5" id="KW-0029">Amino-acid transport</keyword>
<dbReference type="RefSeq" id="XP_025378832.1">
    <property type="nucleotide sequence ID" value="XM_025519169.1"/>
</dbReference>
<dbReference type="GO" id="GO:0015171">
    <property type="term" value="F:amino acid transmembrane transporter activity"/>
    <property type="evidence" value="ECO:0007669"/>
    <property type="project" value="TreeGrafter"/>
</dbReference>
<dbReference type="FunCoup" id="A0A316YS39">
    <property type="interactions" value="265"/>
</dbReference>
<dbReference type="Proteomes" id="UP000245768">
    <property type="component" value="Unassembled WGS sequence"/>
</dbReference>
<dbReference type="PANTHER" id="PTHR43341:SF1">
    <property type="entry name" value="GENERAL AMINO-ACID PERMEASE GAP1"/>
    <property type="match status" value="1"/>
</dbReference>
<dbReference type="InterPro" id="IPR004841">
    <property type="entry name" value="AA-permease/SLC12A_dom"/>
</dbReference>
<dbReference type="GeneID" id="37041085"/>
<keyword evidence="6 9" id="KW-1133">Transmembrane helix</keyword>
<dbReference type="EMBL" id="KZ819635">
    <property type="protein sequence ID" value="PWN91634.1"/>
    <property type="molecule type" value="Genomic_DNA"/>
</dbReference>
<feature type="compositionally biased region" description="Basic and acidic residues" evidence="8">
    <location>
        <begin position="26"/>
        <end position="45"/>
    </location>
</feature>